<dbReference type="InterPro" id="IPR036888">
    <property type="entry name" value="DNA_integrity_DisA_N_sf"/>
</dbReference>
<dbReference type="EMBL" id="LR134473">
    <property type="protein sequence ID" value="VEI03816.1"/>
    <property type="molecule type" value="Genomic_DNA"/>
</dbReference>
<dbReference type="GO" id="GO:0004016">
    <property type="term" value="F:adenylate cyclase activity"/>
    <property type="evidence" value="ECO:0007669"/>
    <property type="project" value="TreeGrafter"/>
</dbReference>
<evidence type="ECO:0000256" key="2">
    <source>
        <dbReference type="ARBA" id="ARBA00022679"/>
    </source>
</evidence>
<dbReference type="NCBIfam" id="NF010009">
    <property type="entry name" value="PRK13482.1"/>
    <property type="match status" value="1"/>
</dbReference>
<evidence type="ECO:0000256" key="1">
    <source>
        <dbReference type="ARBA" id="ARBA00000877"/>
    </source>
</evidence>
<evidence type="ECO:0000313" key="7">
    <source>
        <dbReference type="EMBL" id="VEI03816.1"/>
    </source>
</evidence>
<evidence type="ECO:0000259" key="6">
    <source>
        <dbReference type="PROSITE" id="PS51794"/>
    </source>
</evidence>
<evidence type="ECO:0000256" key="5">
    <source>
        <dbReference type="ARBA" id="ARBA00022840"/>
    </source>
</evidence>
<dbReference type="PROSITE" id="PS51794">
    <property type="entry name" value="DAC"/>
    <property type="match status" value="1"/>
</dbReference>
<sequence length="364" mass="39423">MTEDAADEADGAPERVRHLMALLAPGTPIRDGLERILHGHNGALIVLGDSPAVRQVSSGGFDIDVQLTPQALRELSKMDGGLILSSDHERILAAAVHFVPDGSLPTMETGTRHRTADRVSQQTGVPVVVASASMSTLAVFLDGDRHRIEEPETLLSRANQALNTLNSYRARLVDRAAQLTVVEVHDVATVDDVAAVAQRIEMTRRIDAEVRGYVSALGVEGRLVGLQRDELFAGVDEQSRLLVEDYRPEGIDPWKFSLAGLHRLSWEDLGNLTLVAQTMGLDPRTYPATMVLHARGHRQLSTIGELPPRAAQTIVDHFGSLQALYASSTSELSGLSGVGLQRARSIRAALERIFEGDDKTPGLH</sequence>
<dbReference type="InterPro" id="IPR038331">
    <property type="entry name" value="DisA_sf"/>
</dbReference>
<dbReference type="InterPro" id="IPR010994">
    <property type="entry name" value="RuvA_2-like"/>
</dbReference>
<dbReference type="Gene3D" id="1.10.150.20">
    <property type="entry name" value="5' to 3' exonuclease, C-terminal subdomain"/>
    <property type="match status" value="1"/>
</dbReference>
<dbReference type="Proteomes" id="UP000277858">
    <property type="component" value="Chromosome"/>
</dbReference>
<proteinExistence type="predicted"/>
<dbReference type="InterPro" id="IPR003390">
    <property type="entry name" value="DNA_integrity_scan_DisA_N"/>
</dbReference>
<dbReference type="OrthoDB" id="41841at2"/>
<keyword evidence="8" id="KW-1185">Reference proteome</keyword>
<dbReference type="Gene3D" id="3.40.1700.10">
    <property type="entry name" value="DNA integrity scanning protein, DisA, N-terminal domain"/>
    <property type="match status" value="1"/>
</dbReference>
<dbReference type="InterPro" id="IPR050338">
    <property type="entry name" value="DisA"/>
</dbReference>
<evidence type="ECO:0000256" key="4">
    <source>
        <dbReference type="ARBA" id="ARBA00022741"/>
    </source>
</evidence>
<organism evidence="7 8">
    <name type="scientific">Acidipropionibacterium jensenii</name>
    <dbReference type="NCBI Taxonomy" id="1749"/>
    <lineage>
        <taxon>Bacteria</taxon>
        <taxon>Bacillati</taxon>
        <taxon>Actinomycetota</taxon>
        <taxon>Actinomycetes</taxon>
        <taxon>Propionibacteriales</taxon>
        <taxon>Propionibacteriaceae</taxon>
        <taxon>Acidipropionibacterium</taxon>
    </lineage>
</organism>
<reference evidence="7 8" key="1">
    <citation type="submission" date="2018-12" db="EMBL/GenBank/DDBJ databases">
        <authorList>
            <consortium name="Pathogen Informatics"/>
        </authorList>
    </citation>
    <scope>NUCLEOTIDE SEQUENCE [LARGE SCALE GENOMIC DNA]</scope>
    <source>
        <strain evidence="7 8">NCTC13652</strain>
    </source>
</reference>
<gene>
    <name evidence="7" type="primary">disA</name>
    <name evidence="7" type="ORF">NCTC13652_02030</name>
</gene>
<keyword evidence="4" id="KW-0547">Nucleotide-binding</keyword>
<keyword evidence="5" id="KW-0067">ATP-binding</keyword>
<dbReference type="PANTHER" id="PTHR34185">
    <property type="entry name" value="DIADENYLATE CYCLASE"/>
    <property type="match status" value="1"/>
</dbReference>
<keyword evidence="3" id="KW-0548">Nucleotidyltransferase</keyword>
<dbReference type="RefSeq" id="WP_028702151.1">
    <property type="nucleotide sequence ID" value="NZ_JAKDOF010000007.1"/>
</dbReference>
<dbReference type="AlphaFoldDB" id="A0A3S4UYV0"/>
<dbReference type="Gene3D" id="1.20.1260.110">
    <property type="entry name" value="DNA integrity scanning linker region"/>
    <property type="match status" value="1"/>
</dbReference>
<dbReference type="GO" id="GO:0005524">
    <property type="term" value="F:ATP binding"/>
    <property type="evidence" value="ECO:0007669"/>
    <property type="project" value="UniProtKB-KW"/>
</dbReference>
<accession>A0A3S4UYV0</accession>
<evidence type="ECO:0000256" key="3">
    <source>
        <dbReference type="ARBA" id="ARBA00022695"/>
    </source>
</evidence>
<dbReference type="STRING" id="1122997.GCA_000425285_00292"/>
<dbReference type="InterPro" id="IPR018906">
    <property type="entry name" value="DNA_integrity_scan_DisA_link"/>
</dbReference>
<name>A0A3S4UYV0_9ACTN</name>
<keyword evidence="2" id="KW-0808">Transferase</keyword>
<dbReference type="GO" id="GO:0106408">
    <property type="term" value="F:diadenylate cyclase activity"/>
    <property type="evidence" value="ECO:0007669"/>
    <property type="project" value="UniProtKB-EC"/>
</dbReference>
<dbReference type="PANTHER" id="PTHR34185:SF3">
    <property type="entry name" value="DNA INTEGRITY SCANNING PROTEIN DISA"/>
    <property type="match status" value="1"/>
</dbReference>
<comment type="catalytic activity">
    <reaction evidence="1">
        <text>2 ATP = 3',3'-c-di-AMP + 2 diphosphate</text>
        <dbReference type="Rhea" id="RHEA:35655"/>
        <dbReference type="ChEBI" id="CHEBI:30616"/>
        <dbReference type="ChEBI" id="CHEBI:33019"/>
        <dbReference type="ChEBI" id="CHEBI:71500"/>
        <dbReference type="EC" id="2.7.7.85"/>
    </reaction>
</comment>
<feature type="domain" description="DAC" evidence="6">
    <location>
        <begin position="12"/>
        <end position="151"/>
    </location>
</feature>
<evidence type="ECO:0000313" key="8">
    <source>
        <dbReference type="Proteomes" id="UP000277858"/>
    </source>
</evidence>
<protein>
    <submittedName>
        <fullName evidence="7">DNA integrity scanning protein DisA</fullName>
    </submittedName>
</protein>
<dbReference type="SUPFAM" id="SSF143597">
    <property type="entry name" value="YojJ-like"/>
    <property type="match status" value="1"/>
</dbReference>
<dbReference type="Pfam" id="PF10635">
    <property type="entry name" value="DisA-linker"/>
    <property type="match status" value="1"/>
</dbReference>
<dbReference type="Pfam" id="PF02457">
    <property type="entry name" value="DAC"/>
    <property type="match status" value="1"/>
</dbReference>
<dbReference type="SUPFAM" id="SSF47781">
    <property type="entry name" value="RuvA domain 2-like"/>
    <property type="match status" value="1"/>
</dbReference>